<reference evidence="3" key="1">
    <citation type="submission" date="2020-05" db="EMBL/GenBank/DDBJ databases">
        <authorList>
            <person name="Chiriac C."/>
            <person name="Salcher M."/>
            <person name="Ghai R."/>
            <person name="Kavagutti S V."/>
        </authorList>
    </citation>
    <scope>NUCLEOTIDE SEQUENCE</scope>
</reference>
<name>A0A6J7DUA8_9ZZZZ</name>
<evidence type="ECO:0000256" key="1">
    <source>
        <dbReference type="SAM" id="MobiDB-lite"/>
    </source>
</evidence>
<evidence type="ECO:0000313" key="3">
    <source>
        <dbReference type="EMBL" id="CAB4870963.1"/>
    </source>
</evidence>
<protein>
    <submittedName>
        <fullName evidence="3">Unannotated protein</fullName>
    </submittedName>
</protein>
<accession>A0A6J7DUA8</accession>
<organism evidence="3">
    <name type="scientific">freshwater metagenome</name>
    <dbReference type="NCBI Taxonomy" id="449393"/>
    <lineage>
        <taxon>unclassified sequences</taxon>
        <taxon>metagenomes</taxon>
        <taxon>ecological metagenomes</taxon>
    </lineage>
</organism>
<dbReference type="AlphaFoldDB" id="A0A6J7DUA8"/>
<proteinExistence type="predicted"/>
<dbReference type="EMBL" id="CAFBLH010000029">
    <property type="protein sequence ID" value="CAB4870963.1"/>
    <property type="molecule type" value="Genomic_DNA"/>
</dbReference>
<feature type="compositionally biased region" description="Low complexity" evidence="1">
    <location>
        <begin position="86"/>
        <end position="118"/>
    </location>
</feature>
<dbReference type="Pfam" id="PF05901">
    <property type="entry name" value="Excalibur"/>
    <property type="match status" value="1"/>
</dbReference>
<evidence type="ECO:0000259" key="2">
    <source>
        <dbReference type="SMART" id="SM00894"/>
    </source>
</evidence>
<feature type="region of interest" description="Disordered" evidence="1">
    <location>
        <begin position="65"/>
        <end position="120"/>
    </location>
</feature>
<dbReference type="SMART" id="SM00894">
    <property type="entry name" value="Excalibur"/>
    <property type="match status" value="1"/>
</dbReference>
<sequence>MKRLLSLLVLLGLLLPLTFPANAAIKAGTTCTKLNSTKTYAGYKYKCVKSGKKLVWGKGVKVVVNKPTPSPSKPTAIGDPVGAIGSSSTPTPSPTATPSSAVSATTSPTPSKTKPAPVKYKNCTEARAAGITPIRKETDPELYALNTALDGDKDGDACEN</sequence>
<feature type="domain" description="Excalibur calcium-binding" evidence="2">
    <location>
        <begin position="119"/>
        <end position="159"/>
    </location>
</feature>
<gene>
    <name evidence="3" type="ORF">UFOPK3342_00971</name>
</gene>
<dbReference type="InterPro" id="IPR008613">
    <property type="entry name" value="Excalibur_Ca-bd_domain"/>
</dbReference>